<dbReference type="InterPro" id="IPR050571">
    <property type="entry name" value="Class-IV_PLP-Dep_Aminotrnsfr"/>
</dbReference>
<evidence type="ECO:0000256" key="2">
    <source>
        <dbReference type="ARBA" id="ARBA00009320"/>
    </source>
</evidence>
<comment type="catalytic activity">
    <reaction evidence="9 12">
        <text>D-alanine + 2-oxoglutarate = D-glutamate + pyruvate</text>
        <dbReference type="Rhea" id="RHEA:15869"/>
        <dbReference type="ChEBI" id="CHEBI:15361"/>
        <dbReference type="ChEBI" id="CHEBI:16810"/>
        <dbReference type="ChEBI" id="CHEBI:29986"/>
        <dbReference type="ChEBI" id="CHEBI:57416"/>
        <dbReference type="EC" id="2.6.1.21"/>
    </reaction>
</comment>
<comment type="cofactor">
    <cofactor evidence="1 11">
        <name>pyridoxal 5'-phosphate</name>
        <dbReference type="ChEBI" id="CHEBI:597326"/>
    </cofactor>
</comment>
<evidence type="ECO:0000313" key="13">
    <source>
        <dbReference type="EMBL" id="ALX50270.1"/>
    </source>
</evidence>
<evidence type="ECO:0000256" key="9">
    <source>
        <dbReference type="ARBA" id="ARBA00047911"/>
    </source>
</evidence>
<evidence type="ECO:0000256" key="12">
    <source>
        <dbReference type="RuleBase" id="RU004520"/>
    </source>
</evidence>
<evidence type="ECO:0000256" key="11">
    <source>
        <dbReference type="RuleBase" id="RU004516"/>
    </source>
</evidence>
<evidence type="ECO:0000256" key="3">
    <source>
        <dbReference type="ARBA" id="ARBA00011738"/>
    </source>
</evidence>
<evidence type="ECO:0000256" key="4">
    <source>
        <dbReference type="ARBA" id="ARBA00012874"/>
    </source>
</evidence>
<dbReference type="PROSITE" id="PS00770">
    <property type="entry name" value="AA_TRANSFER_CLASS_4"/>
    <property type="match status" value="1"/>
</dbReference>
<dbReference type="InterPro" id="IPR005784">
    <property type="entry name" value="D_amino_transT"/>
</dbReference>
<dbReference type="InterPro" id="IPR036038">
    <property type="entry name" value="Aminotransferase-like"/>
</dbReference>
<dbReference type="GO" id="GO:0005829">
    <property type="term" value="C:cytosol"/>
    <property type="evidence" value="ECO:0007669"/>
    <property type="project" value="TreeGrafter"/>
</dbReference>
<evidence type="ECO:0000256" key="10">
    <source>
        <dbReference type="RuleBase" id="RU004106"/>
    </source>
</evidence>
<dbReference type="PANTHER" id="PTHR42743:SF10">
    <property type="entry name" value="D-ALANINE AMINOTRANSFERASE"/>
    <property type="match status" value="1"/>
</dbReference>
<dbReference type="Gene3D" id="3.30.470.10">
    <property type="match status" value="1"/>
</dbReference>
<comment type="function">
    <text evidence="12">Acts on the D-isomers of alanine, leucine, aspartate, glutamate, aminobutyrate, norvaline and asparagine. The enzyme transfers an amino group from a substrate D-amino acid to the pyridoxal phosphate cofactor to form pyridoxamine and an alpha-keto acid in the first half-reaction.</text>
</comment>
<evidence type="ECO:0000256" key="7">
    <source>
        <dbReference type="ARBA" id="ARBA00022679"/>
    </source>
</evidence>
<comment type="subunit">
    <text evidence="3">Homodimer.</text>
</comment>
<dbReference type="EMBL" id="CP013862">
    <property type="protein sequence ID" value="ALX50270.1"/>
    <property type="molecule type" value="Genomic_DNA"/>
</dbReference>
<reference evidence="13 14" key="1">
    <citation type="submission" date="2016-01" db="EMBL/GenBank/DDBJ databases">
        <title>Complete genome sequence of strain Lentibacillus amyloliquefaciens LAM0015T isolated from saline sediment.</title>
        <authorList>
            <person name="Wang J.-L."/>
            <person name="He M.-X."/>
        </authorList>
    </citation>
    <scope>NUCLEOTIDE SEQUENCE [LARGE SCALE GENOMIC DNA]</scope>
    <source>
        <strain evidence="13 14">LAM0015</strain>
    </source>
</reference>
<name>A0A0U4FNN2_9BACI</name>
<dbReference type="Pfam" id="PF01063">
    <property type="entry name" value="Aminotran_4"/>
    <property type="match status" value="1"/>
</dbReference>
<dbReference type="GO" id="GO:0008652">
    <property type="term" value="P:amino acid biosynthetic process"/>
    <property type="evidence" value="ECO:0007669"/>
    <property type="project" value="UniProtKB-ARBA"/>
</dbReference>
<evidence type="ECO:0000256" key="8">
    <source>
        <dbReference type="ARBA" id="ARBA00022898"/>
    </source>
</evidence>
<dbReference type="InterPro" id="IPR018300">
    <property type="entry name" value="Aminotrans_IV_CS"/>
</dbReference>
<dbReference type="Proteomes" id="UP000050331">
    <property type="component" value="Chromosome"/>
</dbReference>
<protein>
    <recommendedName>
        <fullName evidence="5 12">D-alanine aminotransferase</fullName>
        <ecNumber evidence="4 12">2.6.1.21</ecNumber>
    </recommendedName>
</protein>
<dbReference type="GO" id="GO:0030170">
    <property type="term" value="F:pyridoxal phosphate binding"/>
    <property type="evidence" value="ECO:0007669"/>
    <property type="project" value="InterPro"/>
</dbReference>
<dbReference type="AlphaFoldDB" id="A0A0U4FNN2"/>
<organism evidence="13 14">
    <name type="scientific">Lentibacillus amyloliquefaciens</name>
    <dbReference type="NCBI Taxonomy" id="1472767"/>
    <lineage>
        <taxon>Bacteria</taxon>
        <taxon>Bacillati</taxon>
        <taxon>Bacillota</taxon>
        <taxon>Bacilli</taxon>
        <taxon>Bacillales</taxon>
        <taxon>Bacillaceae</taxon>
        <taxon>Lentibacillus</taxon>
    </lineage>
</organism>
<dbReference type="InterPro" id="IPR001544">
    <property type="entry name" value="Aminotrans_IV"/>
</dbReference>
<dbReference type="SUPFAM" id="SSF56752">
    <property type="entry name" value="D-aminoacid aminotransferase-like PLP-dependent enzymes"/>
    <property type="match status" value="1"/>
</dbReference>
<dbReference type="GO" id="GO:0046394">
    <property type="term" value="P:carboxylic acid biosynthetic process"/>
    <property type="evidence" value="ECO:0007669"/>
    <property type="project" value="UniProtKB-ARBA"/>
</dbReference>
<comment type="similarity">
    <text evidence="2 10">Belongs to the class-IV pyridoxal-phosphate-dependent aminotransferase family.</text>
</comment>
<dbReference type="Gene3D" id="3.20.10.10">
    <property type="entry name" value="D-amino Acid Aminotransferase, subunit A, domain 2"/>
    <property type="match status" value="1"/>
</dbReference>
<dbReference type="STRING" id="1472767.AOX59_17810"/>
<sequence>MSKMLYNDQIMERDNNINIEDRAYQFGDGVYEVIGVYDGTPLMMDEHMERLERSARELRLNLPLPVSEIKNNLEKLVDVNELEEGIIYMQVSRGIASREHAFPEPGTQAVTIAYTREETRQSDLEDKGGTAVLTEDIRWLRCDIKTLNLLPNVMAKQKAVENNSVEAILHRGDIVTEASASNVFIVKNGELYTHPADNYILNGITRKSIIQLCNELNIKVNEQTYTVDELLSADEVFISATKQDIIPILKVDDQMIGDGKPGKITHKILKSFRSLYQKEIRNKA</sequence>
<evidence type="ECO:0000313" key="14">
    <source>
        <dbReference type="Proteomes" id="UP000050331"/>
    </source>
</evidence>
<dbReference type="EC" id="2.6.1.21" evidence="4 12"/>
<evidence type="ECO:0000256" key="1">
    <source>
        <dbReference type="ARBA" id="ARBA00001933"/>
    </source>
</evidence>
<keyword evidence="8 11" id="KW-0663">Pyridoxal phosphate</keyword>
<keyword evidence="7 13" id="KW-0808">Transferase</keyword>
<accession>A0A0U4FNN2</accession>
<dbReference type="InterPro" id="IPR043132">
    <property type="entry name" value="BCAT-like_C"/>
</dbReference>
<keyword evidence="6 13" id="KW-0032">Aminotransferase</keyword>
<evidence type="ECO:0000256" key="6">
    <source>
        <dbReference type="ARBA" id="ARBA00022576"/>
    </source>
</evidence>
<evidence type="ECO:0000256" key="5">
    <source>
        <dbReference type="ARBA" id="ARBA00021779"/>
    </source>
</evidence>
<dbReference type="PANTHER" id="PTHR42743">
    <property type="entry name" value="AMINO-ACID AMINOTRANSFERASE"/>
    <property type="match status" value="1"/>
</dbReference>
<dbReference type="FunFam" id="3.20.10.10:FF:000002">
    <property type="entry name" value="D-alanine aminotransferase"/>
    <property type="match status" value="1"/>
</dbReference>
<dbReference type="GO" id="GO:0047810">
    <property type="term" value="F:D-alanine-2-oxoglutarate aminotransferase activity"/>
    <property type="evidence" value="ECO:0007669"/>
    <property type="project" value="UniProtKB-EC"/>
</dbReference>
<dbReference type="OrthoDB" id="9805628at2"/>
<dbReference type="KEGG" id="lao:AOX59_17810"/>
<keyword evidence="14" id="KW-1185">Reference proteome</keyword>
<gene>
    <name evidence="13" type="ORF">AOX59_17810</name>
</gene>
<dbReference type="CDD" id="cd01558">
    <property type="entry name" value="D-AAT_like"/>
    <property type="match status" value="1"/>
</dbReference>
<dbReference type="GO" id="GO:0046416">
    <property type="term" value="P:D-amino acid metabolic process"/>
    <property type="evidence" value="ECO:0007669"/>
    <property type="project" value="InterPro"/>
</dbReference>
<proteinExistence type="inferred from homology"/>
<dbReference type="NCBIfam" id="TIGR01121">
    <property type="entry name" value="D_amino_aminoT"/>
    <property type="match status" value="1"/>
</dbReference>
<dbReference type="InterPro" id="IPR043131">
    <property type="entry name" value="BCAT-like_N"/>
</dbReference>